<dbReference type="AlphaFoldDB" id="A0A9X4SKL2"/>
<sequence length="246" mass="28494">MQHQIIALLKQQPYTNQQQESIHGIDARNLHQALGVGRDFSNWIKARIKQADFINGLDFIVVENLSSPKRASANNEQYTKARPQKQIDYIISLDMAKHLCLMEKSPVGKAIRQHFIEAEKQLATIAPKVYRKQIAQTQIRLATIDNNQRLTDELKAYLIRQGKPVKAHYFMNENSMLDSLVLGQSLNQWRKEQGIQGNIRECFTPQQLATLSQLQETDIALIRLDMNYQQRKDWLLTLAKRETPHH</sequence>
<comment type="caution">
    <text evidence="2">The sequence shown here is derived from an EMBL/GenBank/DDBJ whole genome shotgun (WGS) entry which is preliminary data.</text>
</comment>
<evidence type="ECO:0000259" key="1">
    <source>
        <dbReference type="Pfam" id="PF08346"/>
    </source>
</evidence>
<feature type="domain" description="AntA/AntB antirepressor" evidence="1">
    <location>
        <begin position="25"/>
        <end position="104"/>
    </location>
</feature>
<evidence type="ECO:0000313" key="3">
    <source>
        <dbReference type="Proteomes" id="UP001155500"/>
    </source>
</evidence>
<reference evidence="2" key="1">
    <citation type="submission" date="2016-03" db="EMBL/GenBank/DDBJ databases">
        <title>Co-evolution between Pasteurellaceae and their hosts.</title>
        <authorList>
            <person name="Hansen M.J."/>
            <person name="Bojesen A.M."/>
            <person name="Planet P."/>
        </authorList>
    </citation>
    <scope>NUCLEOTIDE SEQUENCE</scope>
    <source>
        <strain evidence="2">146/S8/89</strain>
    </source>
</reference>
<gene>
    <name evidence="2" type="ORF">A6A20_00450</name>
</gene>
<protein>
    <submittedName>
        <fullName evidence="2">Antirepressor</fullName>
    </submittedName>
</protein>
<name>A0A9X4SKL2_9PAST</name>
<dbReference type="Proteomes" id="UP001155500">
    <property type="component" value="Unassembled WGS sequence"/>
</dbReference>
<proteinExistence type="predicted"/>
<dbReference type="EMBL" id="LWID01000001">
    <property type="protein sequence ID" value="MDG6894133.1"/>
    <property type="molecule type" value="Genomic_DNA"/>
</dbReference>
<dbReference type="RefSeq" id="WP_279571633.1">
    <property type="nucleotide sequence ID" value="NZ_LWID01000001.1"/>
</dbReference>
<dbReference type="InterPro" id="IPR013557">
    <property type="entry name" value="AntA/B_antirep"/>
</dbReference>
<accession>A0A9X4SKL2</accession>
<keyword evidence="3" id="KW-1185">Reference proteome</keyword>
<evidence type="ECO:0000313" key="2">
    <source>
        <dbReference type="EMBL" id="MDG6894133.1"/>
    </source>
</evidence>
<dbReference type="Pfam" id="PF08346">
    <property type="entry name" value="AntA"/>
    <property type="match status" value="1"/>
</dbReference>
<organism evidence="2 3">
    <name type="scientific">Volucribacter amazonae</name>
    <dbReference type="NCBI Taxonomy" id="256731"/>
    <lineage>
        <taxon>Bacteria</taxon>
        <taxon>Pseudomonadati</taxon>
        <taxon>Pseudomonadota</taxon>
        <taxon>Gammaproteobacteria</taxon>
        <taxon>Pasteurellales</taxon>
        <taxon>Pasteurellaceae</taxon>
        <taxon>Volucribacter</taxon>
    </lineage>
</organism>